<accession>A0A369ILJ2</accession>
<dbReference type="AlphaFoldDB" id="A0A369ILJ2"/>
<evidence type="ECO:0000313" key="2">
    <source>
        <dbReference type="Proteomes" id="UP000253141"/>
    </source>
</evidence>
<gene>
    <name evidence="1" type="ORF">DVG78_00150</name>
</gene>
<keyword evidence="2" id="KW-1185">Reference proteome</keyword>
<name>A0A369ILJ2_9BACT</name>
<sequence>MQAQHTFTLAATPRRRPLHQNLVQFVRLHEVNDLLWYQQQYYTQSGSIVSLEYLAQVQVYLAFHRGHIIGGFIINAACQLRYLEPFSSEQLVAFKQKFGIQFDETVEITGIWLNPDFKNSSTRLQVYSASLWFAFRSGKRFILGGAKTESIIKLYRQVMDIDLFSGEVTDRSGHTFTSYLCFQTRRNVVHNAFGWLYREMTGKAVATRSKKSKMVMES</sequence>
<protein>
    <recommendedName>
        <fullName evidence="3">GNAT family N-acetyltransferase</fullName>
    </recommendedName>
</protein>
<dbReference type="EMBL" id="QPIW01000001">
    <property type="protein sequence ID" value="RDB07516.1"/>
    <property type="molecule type" value="Genomic_DNA"/>
</dbReference>
<evidence type="ECO:0000313" key="1">
    <source>
        <dbReference type="EMBL" id="RDB07516.1"/>
    </source>
</evidence>
<evidence type="ECO:0008006" key="3">
    <source>
        <dbReference type="Google" id="ProtNLM"/>
    </source>
</evidence>
<comment type="caution">
    <text evidence="1">The sequence shown here is derived from an EMBL/GenBank/DDBJ whole genome shotgun (WGS) entry which is preliminary data.</text>
</comment>
<reference evidence="1 2" key="1">
    <citation type="submission" date="2018-07" db="EMBL/GenBank/DDBJ databases">
        <title>Genome analysis of Runella aurantiaca.</title>
        <authorList>
            <person name="Yang X."/>
        </authorList>
    </citation>
    <scope>NUCLEOTIDE SEQUENCE [LARGE SCALE GENOMIC DNA]</scope>
    <source>
        <strain evidence="1 2">YX9</strain>
    </source>
</reference>
<dbReference type="RefSeq" id="WP_114459061.1">
    <property type="nucleotide sequence ID" value="NZ_QPIW01000001.1"/>
</dbReference>
<proteinExistence type="predicted"/>
<dbReference type="Proteomes" id="UP000253141">
    <property type="component" value="Unassembled WGS sequence"/>
</dbReference>
<organism evidence="1 2">
    <name type="scientific">Runella aurantiaca</name>
    <dbReference type="NCBI Taxonomy" id="2282308"/>
    <lineage>
        <taxon>Bacteria</taxon>
        <taxon>Pseudomonadati</taxon>
        <taxon>Bacteroidota</taxon>
        <taxon>Cytophagia</taxon>
        <taxon>Cytophagales</taxon>
        <taxon>Spirosomataceae</taxon>
        <taxon>Runella</taxon>
    </lineage>
</organism>